<organism evidence="1 2">
    <name type="scientific">Arabis nemorensis</name>
    <dbReference type="NCBI Taxonomy" id="586526"/>
    <lineage>
        <taxon>Eukaryota</taxon>
        <taxon>Viridiplantae</taxon>
        <taxon>Streptophyta</taxon>
        <taxon>Embryophyta</taxon>
        <taxon>Tracheophyta</taxon>
        <taxon>Spermatophyta</taxon>
        <taxon>Magnoliopsida</taxon>
        <taxon>eudicotyledons</taxon>
        <taxon>Gunneridae</taxon>
        <taxon>Pentapetalae</taxon>
        <taxon>rosids</taxon>
        <taxon>malvids</taxon>
        <taxon>Brassicales</taxon>
        <taxon>Brassicaceae</taxon>
        <taxon>Arabideae</taxon>
        <taxon>Arabis</taxon>
    </lineage>
</organism>
<dbReference type="AlphaFoldDB" id="A0A565CWM2"/>
<keyword evidence="2" id="KW-1185">Reference proteome</keyword>
<name>A0A565CWM2_9BRAS</name>
<gene>
    <name evidence="1" type="ORF">ANE_LOCUS28421</name>
</gene>
<evidence type="ECO:0000313" key="1">
    <source>
        <dbReference type="EMBL" id="VVB17977.1"/>
    </source>
</evidence>
<sequence length="114" mass="12604">MVLVWVVALFEDIRDLDSSGLVSFSLPLSSPVVIRVTVVSSSHCPCATVWVKLLSKSELMQLMLIWRTSSASSCSVLLYQDVCVVLVLAFLDCLVFLPLYCERRNCLSPFVASS</sequence>
<reference evidence="1" key="1">
    <citation type="submission" date="2019-07" db="EMBL/GenBank/DDBJ databases">
        <authorList>
            <person name="Dittberner H."/>
        </authorList>
    </citation>
    <scope>NUCLEOTIDE SEQUENCE [LARGE SCALE GENOMIC DNA]</scope>
</reference>
<accession>A0A565CWM2</accession>
<dbReference type="Proteomes" id="UP000489600">
    <property type="component" value="Unassembled WGS sequence"/>
</dbReference>
<dbReference type="EMBL" id="CABITT030000008">
    <property type="protein sequence ID" value="VVB17977.1"/>
    <property type="molecule type" value="Genomic_DNA"/>
</dbReference>
<evidence type="ECO:0000313" key="2">
    <source>
        <dbReference type="Proteomes" id="UP000489600"/>
    </source>
</evidence>
<comment type="caution">
    <text evidence="1">The sequence shown here is derived from an EMBL/GenBank/DDBJ whole genome shotgun (WGS) entry which is preliminary data.</text>
</comment>
<protein>
    <submittedName>
        <fullName evidence="1">Uncharacterized protein</fullName>
    </submittedName>
</protein>
<proteinExistence type="predicted"/>